<sequence>MLAISGDEPYPVPLRDLPMEWIVGISLLGGRGRCMRIPGDANSRAVRNTIDLLRQYFAKTVEVIFKRVNHRPPFAFSRVS</sequence>
<name>I7LJC3_METBM</name>
<keyword evidence="2" id="KW-1185">Reference proteome</keyword>
<dbReference type="HOGENOM" id="CLU_2581388_0_0_2"/>
<proteinExistence type="predicted"/>
<accession>I7LJC3</accession>
<evidence type="ECO:0000313" key="2">
    <source>
        <dbReference type="Proteomes" id="UP000009007"/>
    </source>
</evidence>
<evidence type="ECO:0000313" key="1">
    <source>
        <dbReference type="EMBL" id="CCJ35837.1"/>
    </source>
</evidence>
<protein>
    <submittedName>
        <fullName evidence="1">Uncharacterized protein</fullName>
    </submittedName>
</protein>
<organism evidence="1 2">
    <name type="scientific">Methanoculleus bourgensis (strain ATCC 43281 / DSM 3045 / OCM 15 / MS2)</name>
    <name type="common">Methanogenium bourgense</name>
    <dbReference type="NCBI Taxonomy" id="1201294"/>
    <lineage>
        <taxon>Archaea</taxon>
        <taxon>Methanobacteriati</taxon>
        <taxon>Methanobacteriota</taxon>
        <taxon>Stenosarchaea group</taxon>
        <taxon>Methanomicrobia</taxon>
        <taxon>Methanomicrobiales</taxon>
        <taxon>Methanomicrobiaceae</taxon>
        <taxon>Methanoculleus</taxon>
    </lineage>
</organism>
<dbReference type="PATRIC" id="fig|1201294.9.peg.1003"/>
<gene>
    <name evidence="1" type="ordered locus">BN140_0914</name>
</gene>
<reference evidence="2" key="1">
    <citation type="journal article" date="2012" name="J. Bacteriol.">
        <title>Complete genome sequence of the hydrogenotrophic, methanogenic archaeon Methanoculleus bourgensis strain MS2T, isolated from a sewage sludge digester.</title>
        <authorList>
            <person name="Maus I."/>
            <person name="Wibberg D."/>
            <person name="Stantscheff R."/>
            <person name="Eikmeyer F.G."/>
            <person name="Seffner A."/>
            <person name="Boelter J."/>
            <person name="Szczepanowski R."/>
            <person name="Blom J."/>
            <person name="Jaenicke S."/>
            <person name="Konig H."/>
            <person name="Puhler A."/>
            <person name="Schluter A."/>
        </authorList>
    </citation>
    <scope>NUCLEOTIDE SEQUENCE [LARGE SCALE GENOMIC DNA]</scope>
    <source>
        <strain evidence="2">ATCC 43281 / DSM 3045 / OCM 15 / MS2</strain>
    </source>
</reference>
<dbReference type="AlphaFoldDB" id="I7LJC3"/>
<dbReference type="EMBL" id="HE964772">
    <property type="protein sequence ID" value="CCJ35837.1"/>
    <property type="molecule type" value="Genomic_DNA"/>
</dbReference>
<dbReference type="KEGG" id="mbg:BN140_0914"/>
<dbReference type="Proteomes" id="UP000009007">
    <property type="component" value="Chromosome I"/>
</dbReference>